<sequence length="126" mass="13135">MSHVSGAVAPLPTLNQRYSLSVMLMLLAALLLGFGMLNAGVKQSGYVGTSDARVALVQPSSLLATDEQQSLTPLDSGDEPQWLLALLSGLVLLLVARQIIPTPVSSPAAKAWAAVSLPPLRAPPVR</sequence>
<organism evidence="2 3">
    <name type="scientific">Marinobacterium iners DSM 11526</name>
    <dbReference type="NCBI Taxonomy" id="1122198"/>
    <lineage>
        <taxon>Bacteria</taxon>
        <taxon>Pseudomonadati</taxon>
        <taxon>Pseudomonadota</taxon>
        <taxon>Gammaproteobacteria</taxon>
        <taxon>Oceanospirillales</taxon>
        <taxon>Oceanospirillaceae</taxon>
        <taxon>Marinobacterium</taxon>
    </lineage>
</organism>
<dbReference type="RefSeq" id="WP_091821497.1">
    <property type="nucleotide sequence ID" value="NZ_FNRJ01000001.1"/>
</dbReference>
<name>A0A1H3XHZ6_9GAMM</name>
<gene>
    <name evidence="2" type="ORF">SAMN02745729_101138</name>
</gene>
<keyword evidence="1" id="KW-0472">Membrane</keyword>
<dbReference type="EMBL" id="FNRJ01000001">
    <property type="protein sequence ID" value="SDZ98242.1"/>
    <property type="molecule type" value="Genomic_DNA"/>
</dbReference>
<feature type="transmembrane region" description="Helical" evidence="1">
    <location>
        <begin position="20"/>
        <end position="41"/>
    </location>
</feature>
<keyword evidence="3" id="KW-1185">Reference proteome</keyword>
<evidence type="ECO:0000313" key="3">
    <source>
        <dbReference type="Proteomes" id="UP000242469"/>
    </source>
</evidence>
<reference evidence="3" key="1">
    <citation type="submission" date="2016-10" db="EMBL/GenBank/DDBJ databases">
        <authorList>
            <person name="Varghese N."/>
            <person name="Submissions S."/>
        </authorList>
    </citation>
    <scope>NUCLEOTIDE SEQUENCE [LARGE SCALE GENOMIC DNA]</scope>
    <source>
        <strain evidence="3">DSM 11526</strain>
    </source>
</reference>
<evidence type="ECO:0000256" key="1">
    <source>
        <dbReference type="SAM" id="Phobius"/>
    </source>
</evidence>
<keyword evidence="1" id="KW-0812">Transmembrane</keyword>
<keyword evidence="1" id="KW-1133">Transmembrane helix</keyword>
<dbReference type="AlphaFoldDB" id="A0A1H3XHZ6"/>
<protein>
    <submittedName>
        <fullName evidence="2">Uncharacterized protein</fullName>
    </submittedName>
</protein>
<accession>A0A1H3XHZ6</accession>
<evidence type="ECO:0000313" key="2">
    <source>
        <dbReference type="EMBL" id="SDZ98242.1"/>
    </source>
</evidence>
<dbReference type="STRING" id="1122198.SAMN02745729_101138"/>
<proteinExistence type="predicted"/>
<dbReference type="Proteomes" id="UP000242469">
    <property type="component" value="Unassembled WGS sequence"/>
</dbReference>